<evidence type="ECO:0000313" key="2">
    <source>
        <dbReference type="EMBL" id="SVB82069.1"/>
    </source>
</evidence>
<proteinExistence type="predicted"/>
<keyword evidence="1" id="KW-0812">Transmembrane</keyword>
<reference evidence="2" key="1">
    <citation type="submission" date="2018-05" db="EMBL/GenBank/DDBJ databases">
        <authorList>
            <person name="Lanie J.A."/>
            <person name="Ng W.-L."/>
            <person name="Kazmierczak K.M."/>
            <person name="Andrzejewski T.M."/>
            <person name="Davidsen T.M."/>
            <person name="Wayne K.J."/>
            <person name="Tettelin H."/>
            <person name="Glass J.I."/>
            <person name="Rusch D."/>
            <person name="Podicherti R."/>
            <person name="Tsui H.-C.T."/>
            <person name="Winkler M.E."/>
        </authorList>
    </citation>
    <scope>NUCLEOTIDE SEQUENCE</scope>
</reference>
<feature type="transmembrane region" description="Helical" evidence="1">
    <location>
        <begin position="12"/>
        <end position="31"/>
    </location>
</feature>
<organism evidence="2">
    <name type="scientific">marine metagenome</name>
    <dbReference type="NCBI Taxonomy" id="408172"/>
    <lineage>
        <taxon>unclassified sequences</taxon>
        <taxon>metagenomes</taxon>
        <taxon>ecological metagenomes</taxon>
    </lineage>
</organism>
<keyword evidence="1" id="KW-0472">Membrane</keyword>
<name>A0A382H4G4_9ZZZZ</name>
<gene>
    <name evidence="2" type="ORF">METZ01_LOCUS234923</name>
</gene>
<dbReference type="AlphaFoldDB" id="A0A382H4G4"/>
<sequence length="42" mass="4921">YTAQYNFFHFDLYFILVFFFGSSITRIWGVLQEGGGFYLVGV</sequence>
<feature type="non-terminal residue" evidence="2">
    <location>
        <position position="1"/>
    </location>
</feature>
<evidence type="ECO:0000256" key="1">
    <source>
        <dbReference type="SAM" id="Phobius"/>
    </source>
</evidence>
<dbReference type="EMBL" id="UINC01059074">
    <property type="protein sequence ID" value="SVB82069.1"/>
    <property type="molecule type" value="Genomic_DNA"/>
</dbReference>
<keyword evidence="1" id="KW-1133">Transmembrane helix</keyword>
<protein>
    <submittedName>
        <fullName evidence="2">Uncharacterized protein</fullName>
    </submittedName>
</protein>
<accession>A0A382H4G4</accession>